<dbReference type="GO" id="GO:0019239">
    <property type="term" value="F:deaminase activity"/>
    <property type="evidence" value="ECO:0007669"/>
    <property type="project" value="TreeGrafter"/>
</dbReference>
<dbReference type="Pfam" id="PF01042">
    <property type="entry name" value="Ribonuc_L-PSP"/>
    <property type="match status" value="1"/>
</dbReference>
<dbReference type="PANTHER" id="PTHR11803">
    <property type="entry name" value="2-IMINOBUTANOATE/2-IMINOPROPANOATE DEAMINASE RIDA"/>
    <property type="match status" value="1"/>
</dbReference>
<reference evidence="3 4" key="1">
    <citation type="journal article" date="2024" name="Nat. Commun.">
        <title>Phylogenomics reveals the evolutionary origins of lichenization in chlorophyte algae.</title>
        <authorList>
            <person name="Puginier C."/>
            <person name="Libourel C."/>
            <person name="Otte J."/>
            <person name="Skaloud P."/>
            <person name="Haon M."/>
            <person name="Grisel S."/>
            <person name="Petersen M."/>
            <person name="Berrin J.G."/>
            <person name="Delaux P.M."/>
            <person name="Dal Grande F."/>
            <person name="Keller J."/>
        </authorList>
    </citation>
    <scope>NUCLEOTIDE SEQUENCE [LARGE SCALE GENOMIC DNA]</scope>
    <source>
        <strain evidence="3 4">SAG 2043</strain>
    </source>
</reference>
<dbReference type="Gene3D" id="3.30.1330.40">
    <property type="entry name" value="RutC-like"/>
    <property type="match status" value="1"/>
</dbReference>
<evidence type="ECO:0000256" key="2">
    <source>
        <dbReference type="SAM" id="SignalP"/>
    </source>
</evidence>
<organism evidence="3 4">
    <name type="scientific">[Myrmecia] bisecta</name>
    <dbReference type="NCBI Taxonomy" id="41462"/>
    <lineage>
        <taxon>Eukaryota</taxon>
        <taxon>Viridiplantae</taxon>
        <taxon>Chlorophyta</taxon>
        <taxon>core chlorophytes</taxon>
        <taxon>Trebouxiophyceae</taxon>
        <taxon>Trebouxiales</taxon>
        <taxon>Trebouxiaceae</taxon>
        <taxon>Myrmecia</taxon>
    </lineage>
</organism>
<dbReference type="PANTHER" id="PTHR11803:SF39">
    <property type="entry name" value="2-IMINOBUTANOATE_2-IMINOPROPANOATE DEAMINASE"/>
    <property type="match status" value="1"/>
</dbReference>
<feature type="chain" id="PRO_5043418815" evidence="2">
    <location>
        <begin position="23"/>
        <end position="155"/>
    </location>
</feature>
<feature type="signal peptide" evidence="2">
    <location>
        <begin position="1"/>
        <end position="22"/>
    </location>
</feature>
<keyword evidence="2" id="KW-0732">Signal</keyword>
<dbReference type="SUPFAM" id="SSF55298">
    <property type="entry name" value="YjgF-like"/>
    <property type="match status" value="1"/>
</dbReference>
<keyword evidence="4" id="KW-1185">Reference proteome</keyword>
<dbReference type="EMBL" id="JALJOR010000002">
    <property type="protein sequence ID" value="KAK9823635.1"/>
    <property type="molecule type" value="Genomic_DNA"/>
</dbReference>
<name>A0AAW1QQ78_9CHLO</name>
<dbReference type="InterPro" id="IPR019897">
    <property type="entry name" value="RidA_CS"/>
</dbReference>
<dbReference type="InterPro" id="IPR006175">
    <property type="entry name" value="YjgF/YER057c/UK114"/>
</dbReference>
<comment type="similarity">
    <text evidence="1">Belongs to the RutC family.</text>
</comment>
<dbReference type="AlphaFoldDB" id="A0AAW1QQ78"/>
<proteinExistence type="inferred from homology"/>
<dbReference type="PROSITE" id="PS01094">
    <property type="entry name" value="UPF0076"/>
    <property type="match status" value="1"/>
</dbReference>
<protein>
    <submittedName>
        <fullName evidence="3">Uncharacterized protein</fullName>
    </submittedName>
</protein>
<evidence type="ECO:0000313" key="3">
    <source>
        <dbReference type="EMBL" id="KAK9823635.1"/>
    </source>
</evidence>
<sequence length="155" mass="15895">MATTRALIVAAVLLGTVALASAQLKLVGTTVPGKVGVNPGANFCQAVVTGETAWLSGSLAPGANITAQTAGIMDTFNATLTSMGSSLESAVKATVMLTNISDFQGMNNVYRTYFKVPPARSTFQVAALASSTGLVEIELECYDPAFSKLKAVTTA</sequence>
<dbReference type="GO" id="GO:0005829">
    <property type="term" value="C:cytosol"/>
    <property type="evidence" value="ECO:0007669"/>
    <property type="project" value="TreeGrafter"/>
</dbReference>
<accession>A0AAW1QQ78</accession>
<evidence type="ECO:0000313" key="4">
    <source>
        <dbReference type="Proteomes" id="UP001489004"/>
    </source>
</evidence>
<evidence type="ECO:0000256" key="1">
    <source>
        <dbReference type="ARBA" id="ARBA00010552"/>
    </source>
</evidence>
<dbReference type="InterPro" id="IPR035959">
    <property type="entry name" value="RutC-like_sf"/>
</dbReference>
<dbReference type="Proteomes" id="UP001489004">
    <property type="component" value="Unassembled WGS sequence"/>
</dbReference>
<comment type="caution">
    <text evidence="3">The sequence shown here is derived from an EMBL/GenBank/DDBJ whole genome shotgun (WGS) entry which is preliminary data.</text>
</comment>
<gene>
    <name evidence="3" type="ORF">WJX72_004369</name>
</gene>
<dbReference type="CDD" id="cd00448">
    <property type="entry name" value="YjgF_YER057c_UK114_family"/>
    <property type="match status" value="1"/>
</dbReference>